<dbReference type="UniPathway" id="UPA00143"/>
<sequence length="626" mass="69038">MEEEQKRVVNQLFEVIKEISGFPECKSQSKKLYSNLVRRVKLLSPLFEELKESDVVLEGEEVRAFVELKKALDEAKEVLRAVNDGSKLYQALQNESTTESFFGVTEKIEKALDEISYSKLDISEEVQEQVELVHAQFRRAKERKYVPDLQLKMDLLMVQKEKEPNSAILKRLSEKLQLKTIDDVMKESLALHEIVIASNGDPGDCLEDMSDLLKKLKDNVLSENPDLNAPESEKSFMKRRSLVIPDDFRCPISLELMKDPVIVSTGQTYERSCIQKWLDSGHKTCPKTQQTLLHTALTPNYVLKSLIAQWCESNGVELPKSQRSCRNKKAGTSTSDCDRAAMERLLQKLMNGNSEDQRAASGELRLLAKRNADNRVCIAEAGAIPLLVELLSSPDQRTQEHAVTALLNLSIHENNKGSIVNAGAIPDIVDVLKNGSMEARENAAATLFSLSVVDENKVAIGAAGAIPALIELLCNGSPRGKKDAATAIFNLSIYQGNKVRAVRAGIVGPLMRLLVDAGCGMIDEALALLAILASHQEGKAAIGQAEPIPVLVEVVRTGSPRNKENAAAVLWSLCTVDPQHLETAKEVGAEEALTGLSEHGTDRAKRKATYLLELIRKTHEVVVENP</sequence>
<dbReference type="OrthoDB" id="7537227at2759"/>
<dbReference type="PROSITE" id="PS51698">
    <property type="entry name" value="U_BOX"/>
    <property type="match status" value="1"/>
</dbReference>
<dbReference type="Gene3D" id="1.20.930.20">
    <property type="entry name" value="Adaptor protein Cbl, N-terminal domain"/>
    <property type="match status" value="1"/>
</dbReference>
<dbReference type="SMART" id="SM00185">
    <property type="entry name" value="ARM"/>
    <property type="match status" value="5"/>
</dbReference>
<feature type="domain" description="U-box" evidence="10">
    <location>
        <begin position="243"/>
        <end position="317"/>
    </location>
</feature>
<dbReference type="Pfam" id="PF25368">
    <property type="entry name" value="PUB10_N"/>
    <property type="match status" value="1"/>
</dbReference>
<keyword evidence="12" id="KW-1185">Reference proteome</keyword>
<feature type="repeat" description="ARM" evidence="9">
    <location>
        <begin position="423"/>
        <end position="465"/>
    </location>
</feature>
<reference evidence="11 12" key="1">
    <citation type="journal article" date="2020" name="IScience">
        <title>Genome Sequencing of the Endangered Kingdonia uniflora (Circaeasteraceae, Ranunculales) Reveals Potential Mechanisms of Evolutionary Specialization.</title>
        <authorList>
            <person name="Sun Y."/>
            <person name="Deng T."/>
            <person name="Zhang A."/>
            <person name="Moore M.J."/>
            <person name="Landis J.B."/>
            <person name="Lin N."/>
            <person name="Zhang H."/>
            <person name="Zhang X."/>
            <person name="Huang J."/>
            <person name="Zhang X."/>
            <person name="Sun H."/>
            <person name="Wang H."/>
        </authorList>
    </citation>
    <scope>NUCLEOTIDE SEQUENCE [LARGE SCALE GENOMIC DNA]</scope>
    <source>
        <strain evidence="11">TB1705</strain>
        <tissue evidence="11">Leaf</tissue>
    </source>
</reference>
<evidence type="ECO:0000256" key="3">
    <source>
        <dbReference type="ARBA" id="ARBA00012483"/>
    </source>
</evidence>
<dbReference type="Pfam" id="PF25598">
    <property type="entry name" value="ARM_PUB"/>
    <property type="match status" value="1"/>
</dbReference>
<dbReference type="InterPro" id="IPR013083">
    <property type="entry name" value="Znf_RING/FYVE/PHD"/>
</dbReference>
<evidence type="ECO:0000256" key="5">
    <source>
        <dbReference type="ARBA" id="ARBA00022737"/>
    </source>
</evidence>
<comment type="caution">
    <text evidence="11">The sequence shown here is derived from an EMBL/GenBank/DDBJ whole genome shotgun (WGS) entry which is preliminary data.</text>
</comment>
<dbReference type="FunFam" id="1.25.10.10:FF:000289">
    <property type="entry name" value="RING-type E3 ubiquitin transferase"/>
    <property type="match status" value="1"/>
</dbReference>
<evidence type="ECO:0000256" key="7">
    <source>
        <dbReference type="ARBA" id="ARBA00080558"/>
    </source>
</evidence>
<keyword evidence="6" id="KW-0833">Ubl conjugation pathway</keyword>
<dbReference type="InterPro" id="IPR016024">
    <property type="entry name" value="ARM-type_fold"/>
</dbReference>
<dbReference type="FunFam" id="1.25.10.10:FF:000239">
    <property type="entry name" value="RING-type E3 ubiquitin transferase"/>
    <property type="match status" value="1"/>
</dbReference>
<protein>
    <recommendedName>
        <fullName evidence="3">RING-type E3 ubiquitin transferase</fullName>
        <ecNumber evidence="3">2.3.2.27</ecNumber>
    </recommendedName>
    <alternativeName>
        <fullName evidence="7">Cell death-related protein SPL11</fullName>
    </alternativeName>
    <alternativeName>
        <fullName evidence="8">RING-type E3 ubiquitin transferase SPL11</fullName>
    </alternativeName>
</protein>
<dbReference type="FunFam" id="1.20.930.20:FF:000002">
    <property type="entry name" value="RING-type E3 ubiquitin transferase"/>
    <property type="match status" value="1"/>
</dbReference>
<dbReference type="GO" id="GO:0016567">
    <property type="term" value="P:protein ubiquitination"/>
    <property type="evidence" value="ECO:0007669"/>
    <property type="project" value="UniProtKB-UniPathway"/>
</dbReference>
<dbReference type="Gene3D" id="1.25.10.10">
    <property type="entry name" value="Leucine-rich Repeat Variant"/>
    <property type="match status" value="2"/>
</dbReference>
<dbReference type="InterPro" id="IPR036537">
    <property type="entry name" value="Adaptor_Cbl_N_dom_sf"/>
</dbReference>
<evidence type="ECO:0000256" key="8">
    <source>
        <dbReference type="ARBA" id="ARBA00083447"/>
    </source>
</evidence>
<evidence type="ECO:0000313" key="11">
    <source>
        <dbReference type="EMBL" id="KAF6150447.1"/>
    </source>
</evidence>
<dbReference type="AlphaFoldDB" id="A0A7J7M6E3"/>
<dbReference type="Proteomes" id="UP000541444">
    <property type="component" value="Unassembled WGS sequence"/>
</dbReference>
<evidence type="ECO:0000256" key="4">
    <source>
        <dbReference type="ARBA" id="ARBA00022679"/>
    </source>
</evidence>
<dbReference type="CDD" id="cd16664">
    <property type="entry name" value="RING-Ubox_PUB"/>
    <property type="match status" value="1"/>
</dbReference>
<dbReference type="GO" id="GO:0061630">
    <property type="term" value="F:ubiquitin protein ligase activity"/>
    <property type="evidence" value="ECO:0007669"/>
    <property type="project" value="UniProtKB-EC"/>
</dbReference>
<keyword evidence="5" id="KW-0677">Repeat</keyword>
<dbReference type="GO" id="GO:0007166">
    <property type="term" value="P:cell surface receptor signaling pathway"/>
    <property type="evidence" value="ECO:0007669"/>
    <property type="project" value="InterPro"/>
</dbReference>
<dbReference type="Gene3D" id="3.30.40.10">
    <property type="entry name" value="Zinc/RING finger domain, C3HC4 (zinc finger)"/>
    <property type="match status" value="1"/>
</dbReference>
<evidence type="ECO:0000256" key="1">
    <source>
        <dbReference type="ARBA" id="ARBA00000900"/>
    </source>
</evidence>
<evidence type="ECO:0000313" key="12">
    <source>
        <dbReference type="Proteomes" id="UP000541444"/>
    </source>
</evidence>
<dbReference type="InterPro" id="IPR011989">
    <property type="entry name" value="ARM-like"/>
</dbReference>
<evidence type="ECO:0000259" key="10">
    <source>
        <dbReference type="PROSITE" id="PS51698"/>
    </source>
</evidence>
<dbReference type="FunFam" id="3.30.40.10:FF:000181">
    <property type="entry name" value="RING-type E3 ubiquitin transferase"/>
    <property type="match status" value="1"/>
</dbReference>
<dbReference type="PANTHER" id="PTHR23315">
    <property type="entry name" value="U BOX DOMAIN-CONTAINING"/>
    <property type="match status" value="1"/>
</dbReference>
<organism evidence="11 12">
    <name type="scientific">Kingdonia uniflora</name>
    <dbReference type="NCBI Taxonomy" id="39325"/>
    <lineage>
        <taxon>Eukaryota</taxon>
        <taxon>Viridiplantae</taxon>
        <taxon>Streptophyta</taxon>
        <taxon>Embryophyta</taxon>
        <taxon>Tracheophyta</taxon>
        <taxon>Spermatophyta</taxon>
        <taxon>Magnoliopsida</taxon>
        <taxon>Ranunculales</taxon>
        <taxon>Circaeasteraceae</taxon>
        <taxon>Kingdonia</taxon>
    </lineage>
</organism>
<accession>A0A7J7M6E3</accession>
<proteinExistence type="predicted"/>
<dbReference type="SUPFAM" id="SSF57850">
    <property type="entry name" value="RING/U-box"/>
    <property type="match status" value="1"/>
</dbReference>
<dbReference type="EC" id="2.3.2.27" evidence="3"/>
<dbReference type="InterPro" id="IPR003613">
    <property type="entry name" value="Ubox_domain"/>
</dbReference>
<dbReference type="InterPro" id="IPR058678">
    <property type="entry name" value="ARM_PUB"/>
</dbReference>
<dbReference type="PANTHER" id="PTHR23315:SF111">
    <property type="entry name" value="U-BOX DOMAIN-CONTAINING PROTEIN 14"/>
    <property type="match status" value="1"/>
</dbReference>
<dbReference type="InterPro" id="IPR045210">
    <property type="entry name" value="RING-Ubox_PUB"/>
</dbReference>
<feature type="repeat" description="ARM" evidence="9">
    <location>
        <begin position="382"/>
        <end position="424"/>
    </location>
</feature>
<comment type="pathway">
    <text evidence="2">Protein modification; protein ubiquitination.</text>
</comment>
<dbReference type="InterPro" id="IPR000225">
    <property type="entry name" value="Armadillo"/>
</dbReference>
<comment type="catalytic activity">
    <reaction evidence="1">
        <text>S-ubiquitinyl-[E2 ubiquitin-conjugating enzyme]-L-cysteine + [acceptor protein]-L-lysine = [E2 ubiquitin-conjugating enzyme]-L-cysteine + N(6)-ubiquitinyl-[acceptor protein]-L-lysine.</text>
        <dbReference type="EC" id="2.3.2.27"/>
    </reaction>
</comment>
<dbReference type="SMART" id="SM00504">
    <property type="entry name" value="Ubox"/>
    <property type="match status" value="1"/>
</dbReference>
<gene>
    <name evidence="11" type="ORF">GIB67_023946</name>
</gene>
<dbReference type="SUPFAM" id="SSF48371">
    <property type="entry name" value="ARM repeat"/>
    <property type="match status" value="1"/>
</dbReference>
<keyword evidence="4" id="KW-0808">Transferase</keyword>
<evidence type="ECO:0000256" key="6">
    <source>
        <dbReference type="ARBA" id="ARBA00022786"/>
    </source>
</evidence>
<dbReference type="Pfam" id="PF04564">
    <property type="entry name" value="U-box"/>
    <property type="match status" value="1"/>
</dbReference>
<evidence type="ECO:0000256" key="2">
    <source>
        <dbReference type="ARBA" id="ARBA00004906"/>
    </source>
</evidence>
<dbReference type="InterPro" id="IPR057623">
    <property type="entry name" value="PUB12-19-like_N"/>
</dbReference>
<evidence type="ECO:0000256" key="9">
    <source>
        <dbReference type="PROSITE-ProRule" id="PRU00259"/>
    </source>
</evidence>
<dbReference type="PROSITE" id="PS50176">
    <property type="entry name" value="ARM_REPEAT"/>
    <property type="match status" value="2"/>
</dbReference>
<dbReference type="EMBL" id="JACGCM010001742">
    <property type="protein sequence ID" value="KAF6150447.1"/>
    <property type="molecule type" value="Genomic_DNA"/>
</dbReference>
<name>A0A7J7M6E3_9MAGN</name>